<proteinExistence type="predicted"/>
<dbReference type="PRINTS" id="PR00455">
    <property type="entry name" value="HTHTETR"/>
</dbReference>
<dbReference type="InterPro" id="IPR001647">
    <property type="entry name" value="HTH_TetR"/>
</dbReference>
<feature type="DNA-binding region" description="H-T-H motif" evidence="4">
    <location>
        <begin position="59"/>
        <end position="78"/>
    </location>
</feature>
<evidence type="ECO:0000256" key="4">
    <source>
        <dbReference type="PROSITE-ProRule" id="PRU00335"/>
    </source>
</evidence>
<reference evidence="7 8" key="1">
    <citation type="submission" date="2018-09" db="EMBL/GenBank/DDBJ databases">
        <title>YIM 75507 draft genome.</title>
        <authorList>
            <person name="Tang S."/>
            <person name="Feng Y."/>
        </authorList>
    </citation>
    <scope>NUCLEOTIDE SEQUENCE [LARGE SCALE GENOMIC DNA]</scope>
    <source>
        <strain evidence="7 8">YIM 75507</strain>
    </source>
</reference>
<keyword evidence="2 4" id="KW-0238">DNA-binding</keyword>
<dbReference type="EMBL" id="QZEY01000006">
    <property type="protein sequence ID" value="RJL31701.1"/>
    <property type="molecule type" value="Genomic_DNA"/>
</dbReference>
<dbReference type="PANTHER" id="PTHR30055:SF234">
    <property type="entry name" value="HTH-TYPE TRANSCRIPTIONAL REGULATOR BETI"/>
    <property type="match status" value="1"/>
</dbReference>
<protein>
    <submittedName>
        <fullName evidence="7">TetR/AcrR family transcriptional regulator</fullName>
    </submittedName>
</protein>
<organism evidence="7 8">
    <name type="scientific">Bailinhaonella thermotolerans</name>
    <dbReference type="NCBI Taxonomy" id="1070861"/>
    <lineage>
        <taxon>Bacteria</taxon>
        <taxon>Bacillati</taxon>
        <taxon>Actinomycetota</taxon>
        <taxon>Actinomycetes</taxon>
        <taxon>Streptosporangiales</taxon>
        <taxon>Streptosporangiaceae</taxon>
        <taxon>Bailinhaonella</taxon>
    </lineage>
</organism>
<dbReference type="PANTHER" id="PTHR30055">
    <property type="entry name" value="HTH-TYPE TRANSCRIPTIONAL REGULATOR RUTR"/>
    <property type="match status" value="1"/>
</dbReference>
<dbReference type="PROSITE" id="PS01081">
    <property type="entry name" value="HTH_TETR_1"/>
    <property type="match status" value="1"/>
</dbReference>
<dbReference type="Gene3D" id="1.10.357.10">
    <property type="entry name" value="Tetracycline Repressor, domain 2"/>
    <property type="match status" value="1"/>
</dbReference>
<dbReference type="GO" id="GO:0000976">
    <property type="term" value="F:transcription cis-regulatory region binding"/>
    <property type="evidence" value="ECO:0007669"/>
    <property type="project" value="TreeGrafter"/>
</dbReference>
<dbReference type="SUPFAM" id="SSF46689">
    <property type="entry name" value="Homeodomain-like"/>
    <property type="match status" value="1"/>
</dbReference>
<evidence type="ECO:0000256" key="1">
    <source>
        <dbReference type="ARBA" id="ARBA00023015"/>
    </source>
</evidence>
<keyword evidence="8" id="KW-1185">Reference proteome</keyword>
<feature type="domain" description="HTH tetR-type" evidence="6">
    <location>
        <begin position="36"/>
        <end position="96"/>
    </location>
</feature>
<name>A0A3A4ARG2_9ACTN</name>
<evidence type="ECO:0000256" key="5">
    <source>
        <dbReference type="SAM" id="MobiDB-lite"/>
    </source>
</evidence>
<dbReference type="OrthoDB" id="4537491at2"/>
<sequence length="211" mass="22136">MPEPLLGTAEPGGVPGAAREAVPEEAPRRRLTGRQAATVGSLVEAAVAELREHGYDGLTVRNVARRAGVAPATAYTYFGSKDHLVTEVFWRRLRALPDPAPGPGDSLAARAVAALRDVVLLVADEPALARACTAAMLTSEPDVRHLRERIGGWIHRRLAHALGPAAAPGVLGALELAYTGAMVQAGMGHLTYERMADRLTEAAELICGGTA</sequence>
<feature type="region of interest" description="Disordered" evidence="5">
    <location>
        <begin position="1"/>
        <end position="33"/>
    </location>
</feature>
<dbReference type="PROSITE" id="PS50977">
    <property type="entry name" value="HTH_TETR_2"/>
    <property type="match status" value="1"/>
</dbReference>
<evidence type="ECO:0000256" key="3">
    <source>
        <dbReference type="ARBA" id="ARBA00023163"/>
    </source>
</evidence>
<dbReference type="GO" id="GO:0003700">
    <property type="term" value="F:DNA-binding transcription factor activity"/>
    <property type="evidence" value="ECO:0007669"/>
    <property type="project" value="TreeGrafter"/>
</dbReference>
<dbReference type="InterPro" id="IPR050109">
    <property type="entry name" value="HTH-type_TetR-like_transc_reg"/>
</dbReference>
<dbReference type="InterPro" id="IPR023772">
    <property type="entry name" value="DNA-bd_HTH_TetR-type_CS"/>
</dbReference>
<gene>
    <name evidence="7" type="ORF">D5H75_18530</name>
</gene>
<dbReference type="AlphaFoldDB" id="A0A3A4ARG2"/>
<comment type="caution">
    <text evidence="7">The sequence shown here is derived from an EMBL/GenBank/DDBJ whole genome shotgun (WGS) entry which is preliminary data.</text>
</comment>
<evidence type="ECO:0000313" key="7">
    <source>
        <dbReference type="EMBL" id="RJL31701.1"/>
    </source>
</evidence>
<dbReference type="RefSeq" id="WP_119927729.1">
    <property type="nucleotide sequence ID" value="NZ_QZEY01000006.1"/>
</dbReference>
<accession>A0A3A4ARG2</accession>
<keyword evidence="3" id="KW-0804">Transcription</keyword>
<dbReference type="Proteomes" id="UP000265768">
    <property type="component" value="Unassembled WGS sequence"/>
</dbReference>
<evidence type="ECO:0000256" key="2">
    <source>
        <dbReference type="ARBA" id="ARBA00023125"/>
    </source>
</evidence>
<evidence type="ECO:0000313" key="8">
    <source>
        <dbReference type="Proteomes" id="UP000265768"/>
    </source>
</evidence>
<dbReference type="InterPro" id="IPR009057">
    <property type="entry name" value="Homeodomain-like_sf"/>
</dbReference>
<keyword evidence="1" id="KW-0805">Transcription regulation</keyword>
<dbReference type="Pfam" id="PF00440">
    <property type="entry name" value="TetR_N"/>
    <property type="match status" value="1"/>
</dbReference>
<evidence type="ECO:0000259" key="6">
    <source>
        <dbReference type="PROSITE" id="PS50977"/>
    </source>
</evidence>